<evidence type="ECO:0000313" key="3">
    <source>
        <dbReference type="Proteomes" id="UP000027222"/>
    </source>
</evidence>
<evidence type="ECO:0000313" key="2">
    <source>
        <dbReference type="EMBL" id="KDR82114.1"/>
    </source>
</evidence>
<accession>A0A067TQC3</accession>
<dbReference type="SUPFAM" id="SSF52540">
    <property type="entry name" value="P-loop containing nucleoside triphosphate hydrolases"/>
    <property type="match status" value="1"/>
</dbReference>
<evidence type="ECO:0008006" key="4">
    <source>
        <dbReference type="Google" id="ProtNLM"/>
    </source>
</evidence>
<dbReference type="Gene3D" id="3.40.50.300">
    <property type="entry name" value="P-loop containing nucleotide triphosphate hydrolases"/>
    <property type="match status" value="1"/>
</dbReference>
<reference evidence="3" key="1">
    <citation type="journal article" date="2014" name="Proc. Natl. Acad. Sci. U.S.A.">
        <title>Extensive sampling of basidiomycete genomes demonstrates inadequacy of the white-rot/brown-rot paradigm for wood decay fungi.</title>
        <authorList>
            <person name="Riley R."/>
            <person name="Salamov A.A."/>
            <person name="Brown D.W."/>
            <person name="Nagy L.G."/>
            <person name="Floudas D."/>
            <person name="Held B.W."/>
            <person name="Levasseur A."/>
            <person name="Lombard V."/>
            <person name="Morin E."/>
            <person name="Otillar R."/>
            <person name="Lindquist E.A."/>
            <person name="Sun H."/>
            <person name="LaButti K.M."/>
            <person name="Schmutz J."/>
            <person name="Jabbour D."/>
            <person name="Luo H."/>
            <person name="Baker S.E."/>
            <person name="Pisabarro A.G."/>
            <person name="Walton J.D."/>
            <person name="Blanchette R.A."/>
            <person name="Henrissat B."/>
            <person name="Martin F."/>
            <person name="Cullen D."/>
            <person name="Hibbett D.S."/>
            <person name="Grigoriev I.V."/>
        </authorList>
    </citation>
    <scope>NUCLEOTIDE SEQUENCE [LARGE SCALE GENOMIC DNA]</scope>
    <source>
        <strain evidence="3">CBS 339.88</strain>
    </source>
</reference>
<sequence>MFALFQSLIFVLTSSKIIDNLTGQLGKRVGHSLKSCTTVVGAVRIKNHRKYGDRIVLVDTPGFDDTEKSDLEILRIISDWLMELCKARVFLCGIVYLHRITDMRMSGSHQRNLSMLGELCGTCAAKKVTLVTTMWDGIEPNDLGLIEKKEEALKSTYWKSLLDHGASTARFQNTTASAWAVIGDILAKPVENTILHLQQEMANLKRPLEETEAAKRLGQ</sequence>
<proteinExistence type="predicted"/>
<keyword evidence="1" id="KW-0732">Signal</keyword>
<keyword evidence="3" id="KW-1185">Reference proteome</keyword>
<dbReference type="EMBL" id="KL142370">
    <property type="protein sequence ID" value="KDR82114.1"/>
    <property type="molecule type" value="Genomic_DNA"/>
</dbReference>
<dbReference type="OrthoDB" id="8954335at2759"/>
<dbReference type="Proteomes" id="UP000027222">
    <property type="component" value="Unassembled WGS sequence"/>
</dbReference>
<protein>
    <recommendedName>
        <fullName evidence="4">G domain-containing protein</fullName>
    </recommendedName>
</protein>
<dbReference type="AlphaFoldDB" id="A0A067TQC3"/>
<feature type="signal peptide" evidence="1">
    <location>
        <begin position="1"/>
        <end position="15"/>
    </location>
</feature>
<gene>
    <name evidence="2" type="ORF">GALMADRAFT_59333</name>
</gene>
<name>A0A067TQC3_GALM3</name>
<dbReference type="HOGENOM" id="CLU_018003_0_1_1"/>
<organism evidence="2 3">
    <name type="scientific">Galerina marginata (strain CBS 339.88)</name>
    <dbReference type="NCBI Taxonomy" id="685588"/>
    <lineage>
        <taxon>Eukaryota</taxon>
        <taxon>Fungi</taxon>
        <taxon>Dikarya</taxon>
        <taxon>Basidiomycota</taxon>
        <taxon>Agaricomycotina</taxon>
        <taxon>Agaricomycetes</taxon>
        <taxon>Agaricomycetidae</taxon>
        <taxon>Agaricales</taxon>
        <taxon>Agaricineae</taxon>
        <taxon>Strophariaceae</taxon>
        <taxon>Galerina</taxon>
    </lineage>
</organism>
<feature type="chain" id="PRO_5012926632" description="G domain-containing protein" evidence="1">
    <location>
        <begin position="16"/>
        <end position="219"/>
    </location>
</feature>
<dbReference type="InterPro" id="IPR027417">
    <property type="entry name" value="P-loop_NTPase"/>
</dbReference>
<evidence type="ECO:0000256" key="1">
    <source>
        <dbReference type="SAM" id="SignalP"/>
    </source>
</evidence>